<dbReference type="AlphaFoldDB" id="A0A6H5GPA5"/>
<evidence type="ECO:0000313" key="2">
    <source>
        <dbReference type="Proteomes" id="UP000479000"/>
    </source>
</evidence>
<proteinExistence type="predicted"/>
<gene>
    <name evidence="1" type="ORF">NTEN_LOCUS9698</name>
</gene>
<accession>A0A6H5GPA5</accession>
<dbReference type="Proteomes" id="UP000479000">
    <property type="component" value="Unassembled WGS sequence"/>
</dbReference>
<reference evidence="1 2" key="1">
    <citation type="submission" date="2020-02" db="EMBL/GenBank/DDBJ databases">
        <authorList>
            <person name="Ferguson B K."/>
        </authorList>
    </citation>
    <scope>NUCLEOTIDE SEQUENCE [LARGE SCALE GENOMIC DNA]</scope>
</reference>
<dbReference type="EMBL" id="CADCXU010014736">
    <property type="protein sequence ID" value="CAB0004221.1"/>
    <property type="molecule type" value="Genomic_DNA"/>
</dbReference>
<feature type="non-terminal residue" evidence="1">
    <location>
        <position position="57"/>
    </location>
</feature>
<evidence type="ECO:0000313" key="1">
    <source>
        <dbReference type="EMBL" id="CAB0004221.1"/>
    </source>
</evidence>
<sequence>MCAQLEQQSTSVFILFIKSHEVSHYVNFQRGTACQRANPTAHELRGQGFYLDMPTLR</sequence>
<name>A0A6H5GPA5_9HEMI</name>
<organism evidence="1 2">
    <name type="scientific">Nesidiocoris tenuis</name>
    <dbReference type="NCBI Taxonomy" id="355587"/>
    <lineage>
        <taxon>Eukaryota</taxon>
        <taxon>Metazoa</taxon>
        <taxon>Ecdysozoa</taxon>
        <taxon>Arthropoda</taxon>
        <taxon>Hexapoda</taxon>
        <taxon>Insecta</taxon>
        <taxon>Pterygota</taxon>
        <taxon>Neoptera</taxon>
        <taxon>Paraneoptera</taxon>
        <taxon>Hemiptera</taxon>
        <taxon>Heteroptera</taxon>
        <taxon>Panheteroptera</taxon>
        <taxon>Cimicomorpha</taxon>
        <taxon>Miridae</taxon>
        <taxon>Dicyphina</taxon>
        <taxon>Nesidiocoris</taxon>
    </lineage>
</organism>
<keyword evidence="2" id="KW-1185">Reference proteome</keyword>
<protein>
    <submittedName>
        <fullName evidence="1">Uncharacterized protein</fullName>
    </submittedName>
</protein>